<keyword evidence="5" id="KW-0010">Activator</keyword>
<keyword evidence="3" id="KW-0805">Transcription regulation</keyword>
<dbReference type="GO" id="GO:0003677">
    <property type="term" value="F:DNA binding"/>
    <property type="evidence" value="ECO:0007669"/>
    <property type="project" value="UniProtKB-KW"/>
</dbReference>
<keyword evidence="2" id="KW-0677">Repeat</keyword>
<evidence type="ECO:0000256" key="6">
    <source>
        <dbReference type="ARBA" id="ARBA00023163"/>
    </source>
</evidence>
<dbReference type="InterPro" id="IPR036273">
    <property type="entry name" value="CRAL/TRIO_N_dom_sf"/>
</dbReference>
<evidence type="ECO:0000313" key="11">
    <source>
        <dbReference type="EMBL" id="RXI06178.1"/>
    </source>
</evidence>
<organism evidence="11 12">
    <name type="scientific">Malus domestica</name>
    <name type="common">Apple</name>
    <name type="synonym">Pyrus malus</name>
    <dbReference type="NCBI Taxonomy" id="3750"/>
    <lineage>
        <taxon>Eukaryota</taxon>
        <taxon>Viridiplantae</taxon>
        <taxon>Streptophyta</taxon>
        <taxon>Embryophyta</taxon>
        <taxon>Tracheophyta</taxon>
        <taxon>Spermatophyta</taxon>
        <taxon>Magnoliopsida</taxon>
        <taxon>eudicotyledons</taxon>
        <taxon>Gunneridae</taxon>
        <taxon>Pentapetalae</taxon>
        <taxon>rosids</taxon>
        <taxon>fabids</taxon>
        <taxon>Rosales</taxon>
        <taxon>Rosaceae</taxon>
        <taxon>Amygdaloideae</taxon>
        <taxon>Maleae</taxon>
        <taxon>Malus</taxon>
    </lineage>
</organism>
<dbReference type="Gene3D" id="1.10.10.60">
    <property type="entry name" value="Homeodomain-like"/>
    <property type="match status" value="1"/>
</dbReference>
<protein>
    <submittedName>
        <fullName evidence="11">Uncharacterized protein</fullName>
    </submittedName>
</protein>
<evidence type="ECO:0000259" key="9">
    <source>
        <dbReference type="PROSITE" id="PS50090"/>
    </source>
</evidence>
<dbReference type="CDD" id="cd00167">
    <property type="entry name" value="SANT"/>
    <property type="match status" value="1"/>
</dbReference>
<comment type="subcellular location">
    <subcellularLocation>
        <location evidence="1">Nucleus</location>
    </subcellularLocation>
</comment>
<feature type="compositionally biased region" description="Basic and acidic residues" evidence="8">
    <location>
        <begin position="10"/>
        <end position="27"/>
    </location>
</feature>
<evidence type="ECO:0000256" key="2">
    <source>
        <dbReference type="ARBA" id="ARBA00022737"/>
    </source>
</evidence>
<dbReference type="Proteomes" id="UP000290289">
    <property type="component" value="Chromosome 2"/>
</dbReference>
<accession>A0A498KEY0</accession>
<feature type="region of interest" description="Disordered" evidence="8">
    <location>
        <begin position="67"/>
        <end position="90"/>
    </location>
</feature>
<dbReference type="InterPro" id="IPR001005">
    <property type="entry name" value="SANT/Myb"/>
</dbReference>
<evidence type="ECO:0000256" key="5">
    <source>
        <dbReference type="ARBA" id="ARBA00023159"/>
    </source>
</evidence>
<evidence type="ECO:0000256" key="7">
    <source>
        <dbReference type="ARBA" id="ARBA00023242"/>
    </source>
</evidence>
<keyword evidence="4" id="KW-0238">DNA-binding</keyword>
<dbReference type="SUPFAM" id="SSF46689">
    <property type="entry name" value="Homeodomain-like"/>
    <property type="match status" value="1"/>
</dbReference>
<dbReference type="SUPFAM" id="SSF46938">
    <property type="entry name" value="CRAL/TRIO N-terminal domain"/>
    <property type="match status" value="1"/>
</dbReference>
<dbReference type="AlphaFoldDB" id="A0A498KEY0"/>
<dbReference type="GO" id="GO:0005634">
    <property type="term" value="C:nucleus"/>
    <property type="evidence" value="ECO:0007669"/>
    <property type="project" value="UniProtKB-SubCell"/>
</dbReference>
<dbReference type="Gene3D" id="3.40.525.10">
    <property type="entry name" value="CRAL-TRIO lipid binding domain"/>
    <property type="match status" value="1"/>
</dbReference>
<keyword evidence="7" id="KW-0539">Nucleus</keyword>
<dbReference type="Pfam" id="PF00249">
    <property type="entry name" value="Myb_DNA-binding"/>
    <property type="match status" value="1"/>
</dbReference>
<dbReference type="EMBL" id="RDQH01000328">
    <property type="protein sequence ID" value="RXI06178.1"/>
    <property type="molecule type" value="Genomic_DNA"/>
</dbReference>
<comment type="caution">
    <text evidence="11">The sequence shown here is derived from an EMBL/GenBank/DDBJ whole genome shotgun (WGS) entry which is preliminary data.</text>
</comment>
<evidence type="ECO:0000259" key="10">
    <source>
        <dbReference type="PROSITE" id="PS51294"/>
    </source>
</evidence>
<gene>
    <name evidence="11" type="ORF">DVH24_018220</name>
</gene>
<evidence type="ECO:0000256" key="4">
    <source>
        <dbReference type="ARBA" id="ARBA00023125"/>
    </source>
</evidence>
<dbReference type="SMART" id="SM00717">
    <property type="entry name" value="SANT"/>
    <property type="match status" value="1"/>
</dbReference>
<proteinExistence type="predicted"/>
<evidence type="ECO:0000256" key="3">
    <source>
        <dbReference type="ARBA" id="ARBA00023015"/>
    </source>
</evidence>
<sequence length="179" mass="21291">MRKSAWTQQEDDRQYVEKHGDGKWHQVPRETGLNRCRKSCRRRWLNYLNLNLKSRDFSEDEIDQNHSLQVPDPFVPGPNPTSQRSESNRKVADSLSFSDLKIWKIQFRDFRVPDTFTMLTKCLAWRKEFGADGVVDEDLGFKELDEVVAYVHGFDKQGYPVRKCMRIFEDDEKLKKFLR</sequence>
<evidence type="ECO:0000256" key="8">
    <source>
        <dbReference type="SAM" id="MobiDB-lite"/>
    </source>
</evidence>
<dbReference type="PROSITE" id="PS50090">
    <property type="entry name" value="MYB_LIKE"/>
    <property type="match status" value="1"/>
</dbReference>
<dbReference type="PANTHER" id="PTHR47999:SF24">
    <property type="entry name" value="TRANSCRIPTION FACTOR MYB90"/>
    <property type="match status" value="1"/>
</dbReference>
<keyword evidence="6" id="KW-0804">Transcription</keyword>
<dbReference type="InterPro" id="IPR009057">
    <property type="entry name" value="Homeodomain-like_sf"/>
</dbReference>
<feature type="domain" description="Myb-like" evidence="9">
    <location>
        <begin position="1"/>
        <end position="48"/>
    </location>
</feature>
<dbReference type="PANTHER" id="PTHR47999">
    <property type="entry name" value="TRANSCRIPTION FACTOR MYB8-RELATED-RELATED"/>
    <property type="match status" value="1"/>
</dbReference>
<reference evidence="11 12" key="1">
    <citation type="submission" date="2018-10" db="EMBL/GenBank/DDBJ databases">
        <title>A high-quality apple genome assembly.</title>
        <authorList>
            <person name="Hu J."/>
        </authorList>
    </citation>
    <scope>NUCLEOTIDE SEQUENCE [LARGE SCALE GENOMIC DNA]</scope>
    <source>
        <strain evidence="12">cv. HFTH1</strain>
        <tissue evidence="11">Young leaf</tissue>
    </source>
</reference>
<name>A0A498KEY0_MALDO</name>
<dbReference type="InterPro" id="IPR015495">
    <property type="entry name" value="Myb_TF_plants"/>
</dbReference>
<keyword evidence="12" id="KW-1185">Reference proteome</keyword>
<dbReference type="PROSITE" id="PS51294">
    <property type="entry name" value="HTH_MYB"/>
    <property type="match status" value="1"/>
</dbReference>
<feature type="domain" description="HTH myb-type" evidence="10">
    <location>
        <begin position="1"/>
        <end position="52"/>
    </location>
</feature>
<dbReference type="InterPro" id="IPR036865">
    <property type="entry name" value="CRAL-TRIO_dom_sf"/>
</dbReference>
<evidence type="ECO:0000313" key="12">
    <source>
        <dbReference type="Proteomes" id="UP000290289"/>
    </source>
</evidence>
<feature type="region of interest" description="Disordered" evidence="8">
    <location>
        <begin position="1"/>
        <end position="27"/>
    </location>
</feature>
<dbReference type="InterPro" id="IPR017930">
    <property type="entry name" value="Myb_dom"/>
</dbReference>
<evidence type="ECO:0000256" key="1">
    <source>
        <dbReference type="ARBA" id="ARBA00004123"/>
    </source>
</evidence>